<feature type="transmembrane region" description="Helical" evidence="1">
    <location>
        <begin position="795"/>
        <end position="813"/>
    </location>
</feature>
<dbReference type="RefSeq" id="WP_357781163.1">
    <property type="nucleotide sequence ID" value="NZ_JBFAKC010000003.1"/>
</dbReference>
<evidence type="ECO:0000313" key="2">
    <source>
        <dbReference type="EMBL" id="MEV0707385.1"/>
    </source>
</evidence>
<accession>A0ABV3FPP3</accession>
<proteinExistence type="predicted"/>
<feature type="transmembrane region" description="Helical" evidence="1">
    <location>
        <begin position="766"/>
        <end position="783"/>
    </location>
</feature>
<feature type="transmembrane region" description="Helical" evidence="1">
    <location>
        <begin position="208"/>
        <end position="230"/>
    </location>
</feature>
<organism evidence="2 3">
    <name type="scientific">Nocardia aurea</name>
    <dbReference type="NCBI Taxonomy" id="2144174"/>
    <lineage>
        <taxon>Bacteria</taxon>
        <taxon>Bacillati</taxon>
        <taxon>Actinomycetota</taxon>
        <taxon>Actinomycetes</taxon>
        <taxon>Mycobacteriales</taxon>
        <taxon>Nocardiaceae</taxon>
        <taxon>Nocardia</taxon>
    </lineage>
</organism>
<keyword evidence="1" id="KW-0472">Membrane</keyword>
<dbReference type="EMBL" id="JBFAKC010000003">
    <property type="protein sequence ID" value="MEV0707385.1"/>
    <property type="molecule type" value="Genomic_DNA"/>
</dbReference>
<evidence type="ECO:0000313" key="3">
    <source>
        <dbReference type="Proteomes" id="UP001551695"/>
    </source>
</evidence>
<dbReference type="Proteomes" id="UP001551695">
    <property type="component" value="Unassembled WGS sequence"/>
</dbReference>
<name>A0ABV3FPP3_9NOCA</name>
<feature type="transmembrane region" description="Helical" evidence="1">
    <location>
        <begin position="858"/>
        <end position="879"/>
    </location>
</feature>
<keyword evidence="1" id="KW-1133">Transmembrane helix</keyword>
<evidence type="ECO:0000256" key="1">
    <source>
        <dbReference type="SAM" id="Phobius"/>
    </source>
</evidence>
<keyword evidence="1" id="KW-0812">Transmembrane</keyword>
<feature type="transmembrane region" description="Helical" evidence="1">
    <location>
        <begin position="638"/>
        <end position="659"/>
    </location>
</feature>
<feature type="transmembrane region" description="Helical" evidence="1">
    <location>
        <begin position="733"/>
        <end position="754"/>
    </location>
</feature>
<comment type="caution">
    <text evidence="2">The sequence shown here is derived from an EMBL/GenBank/DDBJ whole genome shotgun (WGS) entry which is preliminary data.</text>
</comment>
<feature type="transmembrane region" description="Helical" evidence="1">
    <location>
        <begin position="665"/>
        <end position="684"/>
    </location>
</feature>
<evidence type="ECO:0008006" key="4">
    <source>
        <dbReference type="Google" id="ProtNLM"/>
    </source>
</evidence>
<gene>
    <name evidence="2" type="ORF">AB0I48_07475</name>
</gene>
<reference evidence="2 3" key="1">
    <citation type="submission" date="2024-06" db="EMBL/GenBank/DDBJ databases">
        <title>The Natural Products Discovery Center: Release of the First 8490 Sequenced Strains for Exploring Actinobacteria Biosynthetic Diversity.</title>
        <authorList>
            <person name="Kalkreuter E."/>
            <person name="Kautsar S.A."/>
            <person name="Yang D."/>
            <person name="Bader C.D."/>
            <person name="Teijaro C.N."/>
            <person name="Fluegel L."/>
            <person name="Davis C.M."/>
            <person name="Simpson J.R."/>
            <person name="Lauterbach L."/>
            <person name="Steele A.D."/>
            <person name="Gui C."/>
            <person name="Meng S."/>
            <person name="Li G."/>
            <person name="Viehrig K."/>
            <person name="Ye F."/>
            <person name="Su P."/>
            <person name="Kiefer A.F."/>
            <person name="Nichols A."/>
            <person name="Cepeda A.J."/>
            <person name="Yan W."/>
            <person name="Fan B."/>
            <person name="Jiang Y."/>
            <person name="Adhikari A."/>
            <person name="Zheng C.-J."/>
            <person name="Schuster L."/>
            <person name="Cowan T.M."/>
            <person name="Smanski M.J."/>
            <person name="Chevrette M.G."/>
            <person name="De Carvalho L.P.S."/>
            <person name="Shen B."/>
        </authorList>
    </citation>
    <scope>NUCLEOTIDE SEQUENCE [LARGE SCALE GENOMIC DNA]</scope>
    <source>
        <strain evidence="2 3">NPDC050403</strain>
    </source>
</reference>
<protein>
    <recommendedName>
        <fullName evidence="4">NACHT domain-containing protein</fullName>
    </recommendedName>
</protein>
<dbReference type="InterPro" id="IPR027417">
    <property type="entry name" value="P-loop_NTPase"/>
</dbReference>
<dbReference type="Gene3D" id="3.40.50.300">
    <property type="entry name" value="P-loop containing nucleotide triphosphate hydrolases"/>
    <property type="match status" value="1"/>
</dbReference>
<feature type="transmembrane region" description="Helical" evidence="1">
    <location>
        <begin position="705"/>
        <end position="721"/>
    </location>
</feature>
<keyword evidence="3" id="KW-1185">Reference proteome</keyword>
<feature type="transmembrane region" description="Helical" evidence="1">
    <location>
        <begin position="236"/>
        <end position="256"/>
    </location>
</feature>
<sequence length="955" mass="104877">MTVDEIGAGIREITADLHWLSSKDSGRAACHYELLRERSSIGKFLSGLLEDAGLDLTDPKIVLAVLRAVDAEAQPFPENPPGRFAITNVHRTLATGILIRLYDDREAEYPTKIGLRRQRVQEVFELGHRGTHQDRNGDDLFRGYLQFIETTLRDKDKYDRVVAAANRVLLPSPYLLADTAVLPTVLNTQPPSKREKSRPRSRPVHSTNLTVSVMVAVGTSLVAILAAALGTNRGMAGAWLFLAVAIVILVAIISSLSSVSRKRPIGVDPEKLGPYAARLATVSSDSWRHSQESLRVAETDHLIDIRCENADPYLSDSWENIRGQAGNNESIGLGGDLQNLVEIYTKIPSGRLVIIGERGAGKSAALTKFGLARPGEHKLGQPIPVLFTAATWPNRPIEDDAPPPRLLEWLEAELIESMAGLAQRTSSISTIAHDLLTKGHILPVIDGLDTLAPELFKALFDAINIESGDTGELSGLRYVLTCRSDVFEDAVSVSGILKGAAVIHVEPVSLDAAFEYLVASDSETWIPVRDLVQGPKAKAWFQSVLDVPLRVFIANAIYSRSEPDETGLRPDPMDLRKHADADDAREYLMSNFIPAVYRNSPHPIEDVQAWLEFLAKNTDGNRIAWWKLWEGISPLRRAIPFAVITTLLSGSCGLTLLWFSSANPILVALLFLFGLVAGSAIGVMPSPAVPMSIRFKNVAGWKESAASPLMTFSVIGVYWIIASASNISWWPLLASWIFAGVLPAATVFILRYNVAGSKSIWEEMQNTTAAALGGCFVIFLVGSMTDAAEGNLGSWLGIGVFFALFSGLAYVFGEPIPPAVLSSIRMADMLRVNLIFNTYFVLMFTIAYGFVFVPMLGWIPGVISGAAIGIVFGLFTNIWGRWIVFGRVWLPRTGNLPPDFKSFVSDACDRGVLYPDGPTFKFRHELVRERLAEQRGRRKKLFHIRLLRKVRPQPS</sequence>
<feature type="transmembrane region" description="Helical" evidence="1">
    <location>
        <begin position="834"/>
        <end position="852"/>
    </location>
</feature>